<dbReference type="EMBL" id="JACOQI010000002">
    <property type="protein sequence ID" value="MBC5769476.1"/>
    <property type="molecule type" value="Genomic_DNA"/>
</dbReference>
<proteinExistence type="predicted"/>
<keyword evidence="2" id="KW-1185">Reference proteome</keyword>
<evidence type="ECO:0000313" key="1">
    <source>
        <dbReference type="EMBL" id="MBC5769476.1"/>
    </source>
</evidence>
<sequence>MIPDMIHTPYIAPRISVMAPPPVTAERFVDELLSGLCMPDGGFVAHLAPSGDPFSNGWNAAMKLQANQPASRRLPMPVNVIFHNPATIVFWDDGDKTVVKCQPGDTFSAEAGLTAAMLKKYMGNDNTFNKVINEWLARASYASVPALPEATE</sequence>
<gene>
    <name evidence="1" type="ORF">H8Z83_03960</name>
</gene>
<evidence type="ECO:0000313" key="2">
    <source>
        <dbReference type="Proteomes" id="UP000620327"/>
    </source>
</evidence>
<dbReference type="Proteomes" id="UP000620327">
    <property type="component" value="Unassembled WGS sequence"/>
</dbReference>
<organism evidence="1 2">
    <name type="scientific">Dysosmobacter segnis</name>
    <dbReference type="NCBI Taxonomy" id="2763042"/>
    <lineage>
        <taxon>Bacteria</taxon>
        <taxon>Bacillati</taxon>
        <taxon>Bacillota</taxon>
        <taxon>Clostridia</taxon>
        <taxon>Eubacteriales</taxon>
        <taxon>Oscillospiraceae</taxon>
        <taxon>Dysosmobacter</taxon>
    </lineage>
</organism>
<dbReference type="AlphaFoldDB" id="A0A923S6E1"/>
<dbReference type="RefSeq" id="WP_187013823.1">
    <property type="nucleotide sequence ID" value="NZ_JACOQI010000002.1"/>
</dbReference>
<comment type="caution">
    <text evidence="1">The sequence shown here is derived from an EMBL/GenBank/DDBJ whole genome shotgun (WGS) entry which is preliminary data.</text>
</comment>
<accession>A0A923S6E1</accession>
<reference evidence="1" key="1">
    <citation type="submission" date="2020-08" db="EMBL/GenBank/DDBJ databases">
        <title>Genome public.</title>
        <authorList>
            <person name="Liu C."/>
            <person name="Sun Q."/>
        </authorList>
    </citation>
    <scope>NUCLEOTIDE SEQUENCE</scope>
    <source>
        <strain evidence="1">BX15</strain>
    </source>
</reference>
<protein>
    <submittedName>
        <fullName evidence="1">Uncharacterized protein</fullName>
    </submittedName>
</protein>
<name>A0A923S6E1_9FIRM</name>